<dbReference type="GO" id="GO:0032447">
    <property type="term" value="P:protein urmylation"/>
    <property type="evidence" value="ECO:0007669"/>
    <property type="project" value="UniProtKB-UniRule"/>
</dbReference>
<dbReference type="GO" id="GO:0034227">
    <property type="term" value="P:tRNA thio-modification"/>
    <property type="evidence" value="ECO:0007669"/>
    <property type="project" value="UniProtKB-UniRule"/>
</dbReference>
<dbReference type="EMBL" id="CP042198">
    <property type="protein sequence ID" value="QDS75888.1"/>
    <property type="molecule type" value="Genomic_DNA"/>
</dbReference>
<name>A0A517LJR3_9PEZI</name>
<dbReference type="Gene3D" id="3.10.20.30">
    <property type="match status" value="1"/>
</dbReference>
<feature type="region of interest" description="Disordered" evidence="7">
    <location>
        <begin position="337"/>
        <end position="359"/>
    </location>
</feature>
<dbReference type="InterPro" id="IPR012675">
    <property type="entry name" value="Beta-grasp_dom_sf"/>
</dbReference>
<dbReference type="OrthoDB" id="10248987at2759"/>
<dbReference type="InterPro" id="IPR016155">
    <property type="entry name" value="Mopterin_synth/thiamin_S_b"/>
</dbReference>
<reference evidence="8 9" key="1">
    <citation type="submission" date="2019-07" db="EMBL/GenBank/DDBJ databases">
        <title>Finished genome of Venturia effusa.</title>
        <authorList>
            <person name="Young C.A."/>
            <person name="Cox M.P."/>
            <person name="Ganley A.R.D."/>
            <person name="David W.J."/>
        </authorList>
    </citation>
    <scope>NUCLEOTIDE SEQUENCE [LARGE SCALE GENOMIC DNA]</scope>
    <source>
        <strain evidence="9">albino</strain>
    </source>
</reference>
<evidence type="ECO:0000256" key="6">
    <source>
        <dbReference type="RuleBase" id="RU361182"/>
    </source>
</evidence>
<organism evidence="8 9">
    <name type="scientific">Venturia effusa</name>
    <dbReference type="NCBI Taxonomy" id="50376"/>
    <lineage>
        <taxon>Eukaryota</taxon>
        <taxon>Fungi</taxon>
        <taxon>Dikarya</taxon>
        <taxon>Ascomycota</taxon>
        <taxon>Pezizomycotina</taxon>
        <taxon>Dothideomycetes</taxon>
        <taxon>Pleosporomycetidae</taxon>
        <taxon>Venturiales</taxon>
        <taxon>Venturiaceae</taxon>
        <taxon>Venturia</taxon>
    </lineage>
</organism>
<gene>
    <name evidence="5" type="primary">URM1</name>
    <name evidence="8" type="ORF">FKW77_002144</name>
</gene>
<evidence type="ECO:0000313" key="8">
    <source>
        <dbReference type="EMBL" id="QDS75888.1"/>
    </source>
</evidence>
<dbReference type="UniPathway" id="UPA00988"/>
<sequence length="422" mass="47507">MSASANAEEPKVEVVSRDVQAVPITVEFTGGLEMLFSHKRKHEISIPLKEKSGSKPTVQDLVQYLCDNLMKDTRKELFVLDDSVRPGILVLINDADWELEGEASYELQKGDNILFKAIIRIPLSLESMEYLLGPVDCQIQKIWPAFIMSIFGSTRAPASAIQLTSEDVKSQGQARRDKRPPRRRPRHVVIPGESDPIIAHHIAEMIEFLASYDDLIPGFYQKYTPTVYGNDDEDRPISVVQRLWILRCIVVGEYDCLTVTEMRSCFRQHFDEQVLEDKQALVQSSLLDLVDYFKMLSREAKQKLNTTIDLEIVSKHHKVLWGSKFDIPDLLVDTSRYTSPTEEPSKDARTRVSSSTTDVHRSGLFNESRLAIALGSPALTARHSPGSGEIPNLPTPPPRVHVPDQPLQATLLDPTGALFWPI</sequence>
<keyword evidence="3 5" id="KW-0819">tRNA processing</keyword>
<keyword evidence="4 5" id="KW-0833">Ubl conjugation pathway</keyword>
<dbReference type="AlphaFoldDB" id="A0A517LJR3"/>
<comment type="caution">
    <text evidence="5">Lacks conserved residue(s) required for the propagation of feature annotation.</text>
</comment>
<comment type="pathway">
    <text evidence="5 6">tRNA modification; 5-methoxycarbonylmethyl-2-thiouridine-tRNA biosynthesis.</text>
</comment>
<keyword evidence="9" id="KW-1185">Reference proteome</keyword>
<keyword evidence="2 5" id="KW-1017">Isopeptide bond</keyword>
<dbReference type="PANTHER" id="PTHR14986">
    <property type="entry name" value="RURM1 PROTEIN"/>
    <property type="match status" value="1"/>
</dbReference>
<evidence type="ECO:0000313" key="9">
    <source>
        <dbReference type="Proteomes" id="UP000316270"/>
    </source>
</evidence>
<dbReference type="CDD" id="cd01764">
    <property type="entry name" value="Ubl_Urm1"/>
    <property type="match status" value="1"/>
</dbReference>
<evidence type="ECO:0000256" key="3">
    <source>
        <dbReference type="ARBA" id="ARBA00022694"/>
    </source>
</evidence>
<dbReference type="STRING" id="50376.A0A517LJR3"/>
<proteinExistence type="inferred from homology"/>
<dbReference type="SUPFAM" id="SSF54285">
    <property type="entry name" value="MoaD/ThiS"/>
    <property type="match status" value="1"/>
</dbReference>
<evidence type="ECO:0000256" key="1">
    <source>
        <dbReference type="ARBA" id="ARBA00022490"/>
    </source>
</evidence>
<evidence type="ECO:0000256" key="5">
    <source>
        <dbReference type="HAMAP-Rule" id="MF_03048"/>
    </source>
</evidence>
<dbReference type="GO" id="GO:0002098">
    <property type="term" value="P:tRNA wobble uridine modification"/>
    <property type="evidence" value="ECO:0007669"/>
    <property type="project" value="UniProtKB-UniRule"/>
</dbReference>
<feature type="compositionally biased region" description="Polar residues" evidence="7">
    <location>
        <begin position="162"/>
        <end position="173"/>
    </location>
</feature>
<evidence type="ECO:0000256" key="7">
    <source>
        <dbReference type="SAM" id="MobiDB-lite"/>
    </source>
</evidence>
<dbReference type="HAMAP" id="MF_03048">
    <property type="entry name" value="Urm1"/>
    <property type="match status" value="1"/>
</dbReference>
<keyword evidence="1 5" id="KW-0963">Cytoplasm</keyword>
<dbReference type="Proteomes" id="UP000316270">
    <property type="component" value="Chromosome 14"/>
</dbReference>
<comment type="subcellular location">
    <subcellularLocation>
        <location evidence="5 6">Cytoplasm</location>
    </subcellularLocation>
</comment>
<feature type="region of interest" description="Disordered" evidence="7">
    <location>
        <begin position="162"/>
        <end position="187"/>
    </location>
</feature>
<evidence type="ECO:0000256" key="2">
    <source>
        <dbReference type="ARBA" id="ARBA00022499"/>
    </source>
</evidence>
<accession>A0A517LJR3</accession>
<comment type="function">
    <text evidence="5">Acts as a sulfur carrier required for 2-thiolation of mcm(5)S(2)U at tRNA wobble positions of cytosolic tRNA(Lys), tRNA(Glu) and tRNA(Gln). Serves as sulfur donor in tRNA 2-thiolation reaction by being thiocarboxylated (-COSH) at its C-terminus by the MOCS3 homolog UBA4. The sulfur is then transferred to tRNA to form 2-thiolation of mcm(5)S(2)U. Prior mcm(5) tRNA modification by the elongator complex is required for 2-thiolation. Also acts as a ubiquitin-like protein (UBL) that is covalently conjugated via an isopeptide bond to lysine residues of target proteins such as AHP1. The thiocarboxylated form serves as substrate for conjugation and oxidative stress specifically induces the formation of UBL-protein conjugates.</text>
</comment>
<comment type="similarity">
    <text evidence="5 6">Belongs to the URM1 family.</text>
</comment>
<dbReference type="GO" id="GO:0005829">
    <property type="term" value="C:cytosol"/>
    <property type="evidence" value="ECO:0007669"/>
    <property type="project" value="UniProtKB-UniRule"/>
</dbReference>
<dbReference type="Pfam" id="PF09138">
    <property type="entry name" value="Urm1"/>
    <property type="match status" value="1"/>
</dbReference>
<evidence type="ECO:0000256" key="4">
    <source>
        <dbReference type="ARBA" id="ARBA00022786"/>
    </source>
</evidence>
<comment type="PTM">
    <text evidence="5">C-terminal thiocarboxylation occurs in 2 steps, it is first acyl-adenylated (-COAMP) via the hesA/moeB/thiF part of UBA4, then thiocarboxylated (-COSH) via the rhodanese domain of UBA4.</text>
</comment>
<dbReference type="InterPro" id="IPR015221">
    <property type="entry name" value="Urm1"/>
</dbReference>
<feature type="compositionally biased region" description="Basic residues" evidence="7">
    <location>
        <begin position="176"/>
        <end position="187"/>
    </location>
</feature>
<protein>
    <recommendedName>
        <fullName evidence="5 6">Ubiquitin-related modifier 1</fullName>
    </recommendedName>
</protein>